<dbReference type="InterPro" id="IPR036271">
    <property type="entry name" value="Tet_transcr_reg_TetR-rel_C_sf"/>
</dbReference>
<dbReference type="AlphaFoldDB" id="A0A654U1U0"/>
<evidence type="ECO:0000259" key="3">
    <source>
        <dbReference type="PROSITE" id="PS50977"/>
    </source>
</evidence>
<evidence type="ECO:0000313" key="9">
    <source>
        <dbReference type="Proteomes" id="UP000046680"/>
    </source>
</evidence>
<dbReference type="PROSITE" id="PS50977">
    <property type="entry name" value="HTH_TETR_2"/>
    <property type="match status" value="1"/>
</dbReference>
<name>A0A654U1U0_MYCTX</name>
<gene>
    <name evidence="4" type="primary">ethR_2</name>
    <name evidence="6" type="synonym">ethR</name>
    <name evidence="4" type="ORF">ERS007657_02261</name>
    <name evidence="5" type="ORF">ERS007720_01571</name>
    <name evidence="6" type="ORF">ERS007739_01710</name>
</gene>
<keyword evidence="1 2" id="KW-0238">DNA-binding</keyword>
<dbReference type="Pfam" id="PF21313">
    <property type="entry name" value="EthR_C"/>
    <property type="match status" value="1"/>
</dbReference>
<proteinExistence type="predicted"/>
<dbReference type="Proteomes" id="UP000046680">
    <property type="component" value="Unassembled WGS sequence"/>
</dbReference>
<evidence type="ECO:0000313" key="5">
    <source>
        <dbReference type="EMBL" id="COW06426.1"/>
    </source>
</evidence>
<comment type="caution">
    <text evidence="2">Lacks conserved residue(s) required for the propagation of feature annotation.</text>
</comment>
<dbReference type="Gene3D" id="1.10.357.10">
    <property type="entry name" value="Tetracycline Repressor, domain 2"/>
    <property type="match status" value="1"/>
</dbReference>
<evidence type="ECO:0000313" key="4">
    <source>
        <dbReference type="EMBL" id="CFR84363.1"/>
    </source>
</evidence>
<sequence length="173" mass="18971">MRAISLRAGVARSGFYFYFDSKYSVLAQILAEATEELEEASQHFSARQPGESPEQFVNRMIGSVAAVYANNDPVLRACNAARQSDMEIRDILERQFQVLLRETIGVFEAEVKAGTAHPISEDLPTLVRTLAATTALMLTGDALLVGPDSDAARRVRVLEQMWLNALWGGGKAP</sequence>
<reference evidence="7 8" key="1">
    <citation type="submission" date="2015-03" db="EMBL/GenBank/DDBJ databases">
        <authorList>
            <consortium name="Pathogen Informatics"/>
        </authorList>
    </citation>
    <scope>NUCLEOTIDE SEQUENCE [LARGE SCALE GENOMIC DNA]</scope>
    <source>
        <strain evidence="4 9">C09601061</strain>
        <strain evidence="5 8">M09401471</strain>
        <strain evidence="7">N09902308</strain>
    </source>
</reference>
<dbReference type="Proteomes" id="UP000044938">
    <property type="component" value="Unassembled WGS sequence"/>
</dbReference>
<dbReference type="EMBL" id="CGCX01000842">
    <property type="protein sequence ID" value="CFR84363.1"/>
    <property type="molecule type" value="Genomic_DNA"/>
</dbReference>
<evidence type="ECO:0000313" key="6">
    <source>
        <dbReference type="EMBL" id="COX77714.1"/>
    </source>
</evidence>
<feature type="domain" description="HTH tetR-type" evidence="3">
    <location>
        <begin position="1"/>
        <end position="37"/>
    </location>
</feature>
<evidence type="ECO:0000313" key="7">
    <source>
        <dbReference type="Proteomes" id="UP000039021"/>
    </source>
</evidence>
<reference evidence="6" key="2">
    <citation type="submission" date="2015-03" db="EMBL/GenBank/DDBJ databases">
        <authorList>
            <consortium name="Pathogen Informatics"/>
            <person name="Murphy D."/>
        </authorList>
    </citation>
    <scope>NUCLEOTIDE SEQUENCE</scope>
    <source>
        <strain evidence="6">N09902308</strain>
    </source>
</reference>
<dbReference type="EMBL" id="CSAJ01000162">
    <property type="protein sequence ID" value="COW06426.1"/>
    <property type="molecule type" value="Genomic_DNA"/>
</dbReference>
<dbReference type="GO" id="GO:0003677">
    <property type="term" value="F:DNA binding"/>
    <property type="evidence" value="ECO:0007669"/>
    <property type="project" value="UniProtKB-UniRule"/>
</dbReference>
<dbReference type="EMBL" id="CSBK01000696">
    <property type="protein sequence ID" value="COX77714.1"/>
    <property type="molecule type" value="Genomic_DNA"/>
</dbReference>
<accession>A0A654U1U0</accession>
<evidence type="ECO:0000256" key="2">
    <source>
        <dbReference type="PROSITE-ProRule" id="PRU00335"/>
    </source>
</evidence>
<organism evidence="4 9">
    <name type="scientific">Mycobacterium tuberculosis</name>
    <dbReference type="NCBI Taxonomy" id="1773"/>
    <lineage>
        <taxon>Bacteria</taxon>
        <taxon>Bacillati</taxon>
        <taxon>Actinomycetota</taxon>
        <taxon>Actinomycetes</taxon>
        <taxon>Mycobacteriales</taxon>
        <taxon>Mycobacteriaceae</taxon>
        <taxon>Mycobacterium</taxon>
        <taxon>Mycobacterium tuberculosis complex</taxon>
    </lineage>
</organism>
<dbReference type="Pfam" id="PF00440">
    <property type="entry name" value="TetR_N"/>
    <property type="match status" value="1"/>
</dbReference>
<protein>
    <submittedName>
        <fullName evidence="4">TetR family transcriptional regulator</fullName>
    </submittedName>
</protein>
<dbReference type="SUPFAM" id="SSF48498">
    <property type="entry name" value="Tetracyclin repressor-like, C-terminal domain"/>
    <property type="match status" value="1"/>
</dbReference>
<dbReference type="SUPFAM" id="SSF46689">
    <property type="entry name" value="Homeodomain-like"/>
    <property type="match status" value="1"/>
</dbReference>
<dbReference type="Proteomes" id="UP000039021">
    <property type="component" value="Unassembled WGS sequence"/>
</dbReference>
<evidence type="ECO:0000313" key="8">
    <source>
        <dbReference type="Proteomes" id="UP000044938"/>
    </source>
</evidence>
<dbReference type="InterPro" id="IPR001647">
    <property type="entry name" value="HTH_TetR"/>
</dbReference>
<dbReference type="InterPro" id="IPR049397">
    <property type="entry name" value="EthR_C"/>
</dbReference>
<dbReference type="InterPro" id="IPR009057">
    <property type="entry name" value="Homeodomain-like_sf"/>
</dbReference>
<evidence type="ECO:0000256" key="1">
    <source>
        <dbReference type="ARBA" id="ARBA00023125"/>
    </source>
</evidence>